<protein>
    <recommendedName>
        <fullName evidence="1">Phosphoribulokinase/uridine kinase domain-containing protein</fullName>
    </recommendedName>
</protein>
<evidence type="ECO:0000259" key="1">
    <source>
        <dbReference type="Pfam" id="PF00485"/>
    </source>
</evidence>
<reference evidence="2 3" key="1">
    <citation type="submission" date="2020-12" db="EMBL/GenBank/DDBJ databases">
        <title>Comparative genome analysis of fungal antagonists Marinomonas ostreistagni 398 and M. spartinae 468.</title>
        <authorList>
            <person name="Fields J.L."/>
            <person name="Mavrodi O.V."/>
            <person name="Biber P.D."/>
            <person name="Indest K.J."/>
            <person name="Mavrodi D.V."/>
        </authorList>
    </citation>
    <scope>NUCLEOTIDE SEQUENCE [LARGE SCALE GENOMIC DNA]</scope>
    <source>
        <strain evidence="2 3">USM7</strain>
    </source>
</reference>
<dbReference type="Proteomes" id="UP000598488">
    <property type="component" value="Unassembled WGS sequence"/>
</dbReference>
<proteinExistence type="predicted"/>
<evidence type="ECO:0000313" key="2">
    <source>
        <dbReference type="EMBL" id="MBJ7549343.1"/>
    </source>
</evidence>
<dbReference type="Pfam" id="PF00485">
    <property type="entry name" value="PRK"/>
    <property type="match status" value="1"/>
</dbReference>
<feature type="domain" description="Phosphoribulokinase/uridine kinase" evidence="1">
    <location>
        <begin position="34"/>
        <end position="222"/>
    </location>
</feature>
<sequence>MTLDLFRILDQKTSYQDALAKVKKRLEGSSGRYIIGIAGLPGSGKSTLANYIEFKLNRAYPKQVVSVSMDGFHFSKAQLHSFPDSKAAFDRRGAPWTFDSERFHQHLNAFKSHSHQTLTWPSFDHTQGDPIEDSIIIPSETKLLIVEGLYILHAQHGFEQAQQYLDEKWYIDIPIDMAMTQLMERHQKVWGISSEEAKQRIAKNDALNAQIVEQTKSHADYFLSIM</sequence>
<dbReference type="RefSeq" id="WP_199460377.1">
    <property type="nucleotide sequence ID" value="NZ_JAEMUH010000001.1"/>
</dbReference>
<keyword evidence="3" id="KW-1185">Reference proteome</keyword>
<name>A0ABS0Z6Q3_9GAMM</name>
<accession>A0ABS0Z6Q3</accession>
<dbReference type="Gene3D" id="3.40.50.300">
    <property type="entry name" value="P-loop containing nucleotide triphosphate hydrolases"/>
    <property type="match status" value="1"/>
</dbReference>
<comment type="caution">
    <text evidence="2">The sequence shown here is derived from an EMBL/GenBank/DDBJ whole genome shotgun (WGS) entry which is preliminary data.</text>
</comment>
<dbReference type="PANTHER" id="PTHR10285">
    <property type="entry name" value="URIDINE KINASE"/>
    <property type="match status" value="1"/>
</dbReference>
<dbReference type="InterPro" id="IPR006083">
    <property type="entry name" value="PRK/URK"/>
</dbReference>
<evidence type="ECO:0000313" key="3">
    <source>
        <dbReference type="Proteomes" id="UP000598488"/>
    </source>
</evidence>
<organism evidence="2 3">
    <name type="scientific">Marinomonas ostreistagni</name>
    <dbReference type="NCBI Taxonomy" id="359209"/>
    <lineage>
        <taxon>Bacteria</taxon>
        <taxon>Pseudomonadati</taxon>
        <taxon>Pseudomonadota</taxon>
        <taxon>Gammaproteobacteria</taxon>
        <taxon>Oceanospirillales</taxon>
        <taxon>Oceanospirillaceae</taxon>
        <taxon>Marinomonas</taxon>
    </lineage>
</organism>
<gene>
    <name evidence="2" type="ORF">JHD44_01505</name>
</gene>
<dbReference type="EMBL" id="JAEMUH010000001">
    <property type="protein sequence ID" value="MBJ7549343.1"/>
    <property type="molecule type" value="Genomic_DNA"/>
</dbReference>
<dbReference type="SUPFAM" id="SSF52540">
    <property type="entry name" value="P-loop containing nucleoside triphosphate hydrolases"/>
    <property type="match status" value="1"/>
</dbReference>
<dbReference type="InterPro" id="IPR027417">
    <property type="entry name" value="P-loop_NTPase"/>
</dbReference>